<comment type="caution">
    <text evidence="1">The sequence shown here is derived from an EMBL/GenBank/DDBJ whole genome shotgun (WGS) entry which is preliminary data.</text>
</comment>
<proteinExistence type="predicted"/>
<dbReference type="Proteomes" id="UP000681967">
    <property type="component" value="Unassembled WGS sequence"/>
</dbReference>
<accession>A0A8S3FHI8</accession>
<dbReference type="AlphaFoldDB" id="A0A8S3FHI8"/>
<gene>
    <name evidence="1" type="ORF">BYL167_LOCUS66887</name>
    <name evidence="2" type="ORF">GIL414_LOCUS76353</name>
</gene>
<dbReference type="EMBL" id="CAJOBH010244282">
    <property type="protein sequence ID" value="CAF5119721.1"/>
    <property type="molecule type" value="Genomic_DNA"/>
</dbReference>
<name>A0A8S3FHI8_9BILA</name>
<sequence length="115" mass="13578">MFGIGREKLNKEFEVDTWEELLAKVLFDGDQRAWYFDTVNYWCDVIEKAFCDEENVNSFVEFLKKSDQSKKLLAILNDGGRHKLGNQWQLDVIEKRQAKQILNKLKETMEQALIC</sequence>
<reference evidence="1" key="1">
    <citation type="submission" date="2021-02" db="EMBL/GenBank/DDBJ databases">
        <authorList>
            <person name="Nowell W R."/>
        </authorList>
    </citation>
    <scope>NUCLEOTIDE SEQUENCE</scope>
</reference>
<dbReference type="EMBL" id="CAJOBJ010345138">
    <property type="protein sequence ID" value="CAF5200324.1"/>
    <property type="molecule type" value="Genomic_DNA"/>
</dbReference>
<dbReference type="Proteomes" id="UP000681720">
    <property type="component" value="Unassembled WGS sequence"/>
</dbReference>
<evidence type="ECO:0000313" key="2">
    <source>
        <dbReference type="EMBL" id="CAF5200324.1"/>
    </source>
</evidence>
<evidence type="ECO:0000313" key="3">
    <source>
        <dbReference type="Proteomes" id="UP000681967"/>
    </source>
</evidence>
<evidence type="ECO:0000313" key="1">
    <source>
        <dbReference type="EMBL" id="CAF5119721.1"/>
    </source>
</evidence>
<organism evidence="1 3">
    <name type="scientific">Rotaria magnacalcarata</name>
    <dbReference type="NCBI Taxonomy" id="392030"/>
    <lineage>
        <taxon>Eukaryota</taxon>
        <taxon>Metazoa</taxon>
        <taxon>Spiralia</taxon>
        <taxon>Gnathifera</taxon>
        <taxon>Rotifera</taxon>
        <taxon>Eurotatoria</taxon>
        <taxon>Bdelloidea</taxon>
        <taxon>Philodinida</taxon>
        <taxon>Philodinidae</taxon>
        <taxon>Rotaria</taxon>
    </lineage>
</organism>
<protein>
    <submittedName>
        <fullName evidence="1">Uncharacterized protein</fullName>
    </submittedName>
</protein>